<reference evidence="1" key="1">
    <citation type="submission" date="1999-05" db="EMBL/GenBank/DDBJ databases">
        <title>Tanapox virus 2.1kbp PstI-L fragment.</title>
        <authorList>
            <person name="Neering S.J."/>
            <person name="Essani K."/>
        </authorList>
    </citation>
    <scope>NUCLEOTIDE SEQUENCE</scope>
</reference>
<organism evidence="1">
    <name type="scientific">Tanapox virus</name>
    <dbReference type="NCBI Taxonomy" id="99000"/>
    <lineage>
        <taxon>Viruses</taxon>
        <taxon>Varidnaviria</taxon>
        <taxon>Bamfordvirae</taxon>
        <taxon>Nucleocytoviricota</taxon>
        <taxon>Pokkesviricetes</taxon>
        <taxon>Chitovirales</taxon>
        <taxon>Poxviridae</taxon>
        <taxon>Chordopoxvirinae</taxon>
        <taxon>Yatapoxvirus</taxon>
        <taxon>Yatapoxvirus tanapox</taxon>
    </lineage>
</organism>
<sequence length="34" mass="4076">MIKIHLFMCICMNIQTNFAKACLFFCSKRELTYI</sequence>
<evidence type="ECO:0000313" key="1">
    <source>
        <dbReference type="EMBL" id="AAD46180.1"/>
    </source>
</evidence>
<protein>
    <submittedName>
        <fullName evidence="1">ORFL6R</fullName>
    </submittedName>
</protein>
<proteinExistence type="predicted"/>
<name>Q9QQS9_9POXV</name>
<accession>Q9QQS9</accession>
<dbReference type="EMBL" id="AF153912">
    <property type="protein sequence ID" value="AAD46180.1"/>
    <property type="molecule type" value="Genomic_DNA"/>
</dbReference>